<evidence type="ECO:0000256" key="1">
    <source>
        <dbReference type="SAM" id="Phobius"/>
    </source>
</evidence>
<dbReference type="InterPro" id="IPR036259">
    <property type="entry name" value="MFS_trans_sf"/>
</dbReference>
<reference evidence="3" key="1">
    <citation type="submission" date="2021-02" db="EMBL/GenBank/DDBJ databases">
        <authorList>
            <person name="Dougan E. K."/>
            <person name="Rhodes N."/>
            <person name="Thang M."/>
            <person name="Chan C."/>
        </authorList>
    </citation>
    <scope>NUCLEOTIDE SEQUENCE</scope>
</reference>
<sequence length="286" mass="31988">MYTRLEDQEPKGLATLCYVIFLGTFEWGMVIPTLWPLLQRMGSPEMYFGLVIGTFSLTRVICQPIIGALGDRWDFQVLLCSCLLCSALGGSGPWATVEAAYDKISANFAESRHVQSALDLGFRRIFALDLSEGMLQAAQRRLGDSGESVVFLHGDTRRVPLPDESVQDVLSCAVLHHLPLAESRAALQDFRRLLRPGGRLLASCWDPRAKAVAKRGKPAEDGIEAHAYWVAWRCADGSDVQRWYNLPPLEVRRQSWSDVPGLLLERVELDGDNQVFEWRKLPETGS</sequence>
<dbReference type="CDD" id="cd02440">
    <property type="entry name" value="AdoMet_MTases"/>
    <property type="match status" value="1"/>
</dbReference>
<dbReference type="SUPFAM" id="SSF53335">
    <property type="entry name" value="S-adenosyl-L-methionine-dependent methyltransferases"/>
    <property type="match status" value="1"/>
</dbReference>
<protein>
    <recommendedName>
        <fullName evidence="2">Methyltransferase type 11 domain-containing protein</fullName>
    </recommendedName>
</protein>
<feature type="domain" description="Methyltransferase type 11" evidence="2">
    <location>
        <begin position="116"/>
        <end position="201"/>
    </location>
</feature>
<keyword evidence="4" id="KW-1185">Reference proteome</keyword>
<feature type="transmembrane region" description="Helical" evidence="1">
    <location>
        <begin position="12"/>
        <end position="35"/>
    </location>
</feature>
<dbReference type="PANTHER" id="PTHR43591">
    <property type="entry name" value="METHYLTRANSFERASE"/>
    <property type="match status" value="1"/>
</dbReference>
<comment type="caution">
    <text evidence="3">The sequence shown here is derived from an EMBL/GenBank/DDBJ whole genome shotgun (WGS) entry which is preliminary data.</text>
</comment>
<accession>A0A812QE73</accession>
<keyword evidence="1" id="KW-0812">Transmembrane</keyword>
<name>A0A812QE73_9DINO</name>
<evidence type="ECO:0000259" key="2">
    <source>
        <dbReference type="Pfam" id="PF08241"/>
    </source>
</evidence>
<dbReference type="InterPro" id="IPR029063">
    <property type="entry name" value="SAM-dependent_MTases_sf"/>
</dbReference>
<dbReference type="OrthoDB" id="412482at2759"/>
<evidence type="ECO:0000313" key="3">
    <source>
        <dbReference type="EMBL" id="CAE7377826.1"/>
    </source>
</evidence>
<feature type="transmembrane region" description="Helical" evidence="1">
    <location>
        <begin position="77"/>
        <end position="95"/>
    </location>
</feature>
<dbReference type="EMBL" id="CAJNJA010016276">
    <property type="protein sequence ID" value="CAE7377826.1"/>
    <property type="molecule type" value="Genomic_DNA"/>
</dbReference>
<gene>
    <name evidence="3" type="ORF">SNEC2469_LOCUS10200</name>
</gene>
<keyword evidence="1" id="KW-0472">Membrane</keyword>
<dbReference type="Gene3D" id="1.20.1250.20">
    <property type="entry name" value="MFS general substrate transporter like domains"/>
    <property type="match status" value="1"/>
</dbReference>
<dbReference type="AlphaFoldDB" id="A0A812QE73"/>
<keyword evidence="1" id="KW-1133">Transmembrane helix</keyword>
<dbReference type="Gene3D" id="3.40.50.150">
    <property type="entry name" value="Vaccinia Virus protein VP39"/>
    <property type="match status" value="1"/>
</dbReference>
<dbReference type="SUPFAM" id="SSF103473">
    <property type="entry name" value="MFS general substrate transporter"/>
    <property type="match status" value="1"/>
</dbReference>
<feature type="transmembrane region" description="Helical" evidence="1">
    <location>
        <begin position="47"/>
        <end position="70"/>
    </location>
</feature>
<dbReference type="GO" id="GO:0008757">
    <property type="term" value="F:S-adenosylmethionine-dependent methyltransferase activity"/>
    <property type="evidence" value="ECO:0007669"/>
    <property type="project" value="InterPro"/>
</dbReference>
<proteinExistence type="predicted"/>
<dbReference type="PANTHER" id="PTHR43591:SF24">
    <property type="entry name" value="2-METHOXY-6-POLYPRENYL-1,4-BENZOQUINOL METHYLASE, MITOCHONDRIAL"/>
    <property type="match status" value="1"/>
</dbReference>
<evidence type="ECO:0000313" key="4">
    <source>
        <dbReference type="Proteomes" id="UP000601435"/>
    </source>
</evidence>
<dbReference type="Pfam" id="PF08241">
    <property type="entry name" value="Methyltransf_11"/>
    <property type="match status" value="1"/>
</dbReference>
<dbReference type="Proteomes" id="UP000601435">
    <property type="component" value="Unassembled WGS sequence"/>
</dbReference>
<organism evidence="3 4">
    <name type="scientific">Symbiodinium necroappetens</name>
    <dbReference type="NCBI Taxonomy" id="1628268"/>
    <lineage>
        <taxon>Eukaryota</taxon>
        <taxon>Sar</taxon>
        <taxon>Alveolata</taxon>
        <taxon>Dinophyceae</taxon>
        <taxon>Suessiales</taxon>
        <taxon>Symbiodiniaceae</taxon>
        <taxon>Symbiodinium</taxon>
    </lineage>
</organism>
<dbReference type="InterPro" id="IPR013216">
    <property type="entry name" value="Methyltransf_11"/>
</dbReference>